<name>X1J549_9ZZZZ</name>
<organism evidence="1">
    <name type="scientific">marine sediment metagenome</name>
    <dbReference type="NCBI Taxonomy" id="412755"/>
    <lineage>
        <taxon>unclassified sequences</taxon>
        <taxon>metagenomes</taxon>
        <taxon>ecological metagenomes</taxon>
    </lineage>
</organism>
<evidence type="ECO:0000313" key="1">
    <source>
        <dbReference type="EMBL" id="GAH64903.1"/>
    </source>
</evidence>
<dbReference type="PANTHER" id="PTHR43649:SF14">
    <property type="entry name" value="BLR3389 PROTEIN"/>
    <property type="match status" value="1"/>
</dbReference>
<proteinExistence type="predicted"/>
<feature type="non-terminal residue" evidence="1">
    <location>
        <position position="159"/>
    </location>
</feature>
<evidence type="ECO:0008006" key="2">
    <source>
        <dbReference type="Google" id="ProtNLM"/>
    </source>
</evidence>
<dbReference type="InterPro" id="IPR050490">
    <property type="entry name" value="Bact_solute-bd_prot1"/>
</dbReference>
<gene>
    <name evidence="1" type="ORF">S03H2_44664</name>
</gene>
<dbReference type="SUPFAM" id="SSF53850">
    <property type="entry name" value="Periplasmic binding protein-like II"/>
    <property type="match status" value="1"/>
</dbReference>
<protein>
    <recommendedName>
        <fullName evidence="2">Extracellular solute-binding protein</fullName>
    </recommendedName>
</protein>
<dbReference type="EMBL" id="BARU01027944">
    <property type="protein sequence ID" value="GAH64903.1"/>
    <property type="molecule type" value="Genomic_DNA"/>
</dbReference>
<dbReference type="Pfam" id="PF01547">
    <property type="entry name" value="SBP_bac_1"/>
    <property type="match status" value="1"/>
</dbReference>
<dbReference type="AlphaFoldDB" id="X1J549"/>
<accession>X1J549</accession>
<dbReference type="PANTHER" id="PTHR43649">
    <property type="entry name" value="ARABINOSE-BINDING PROTEIN-RELATED"/>
    <property type="match status" value="1"/>
</dbReference>
<reference evidence="1" key="1">
    <citation type="journal article" date="2014" name="Front. Microbiol.">
        <title>High frequency of phylogenetically diverse reductive dehalogenase-homologous genes in deep subseafloor sedimentary metagenomes.</title>
        <authorList>
            <person name="Kawai M."/>
            <person name="Futagami T."/>
            <person name="Toyoda A."/>
            <person name="Takaki Y."/>
            <person name="Nishi S."/>
            <person name="Hori S."/>
            <person name="Arai W."/>
            <person name="Tsubouchi T."/>
            <person name="Morono Y."/>
            <person name="Uchiyama I."/>
            <person name="Ito T."/>
            <person name="Fujiyama A."/>
            <person name="Inagaki F."/>
            <person name="Takami H."/>
        </authorList>
    </citation>
    <scope>NUCLEOTIDE SEQUENCE</scope>
    <source>
        <strain evidence="1">Expedition CK06-06</strain>
    </source>
</reference>
<comment type="caution">
    <text evidence="1">The sequence shown here is derived from an EMBL/GenBank/DDBJ whole genome shotgun (WGS) entry which is preliminary data.</text>
</comment>
<dbReference type="InterPro" id="IPR006059">
    <property type="entry name" value="SBP"/>
</dbReference>
<dbReference type="Gene3D" id="3.40.190.10">
    <property type="entry name" value="Periplasmic binding protein-like II"/>
    <property type="match status" value="1"/>
</dbReference>
<sequence length="159" mass="17790">MKLNLIFKIVVGAVAFSLLLGATVGGKDLGPIKFFNDKPVWQDAWDKVFAAFKEKEGIDIEMTGFTVPEAYQAAVKSGIATLKGPDIFTWHTNWKMKELVDAGFAADLTPFYQPYKDQYPADLLGESMTFDGKVYGVPLLVASWIMFYNKPVFEKYGLK</sequence>